<dbReference type="EMBL" id="CM034410">
    <property type="protein sequence ID" value="KAJ0171605.1"/>
    <property type="molecule type" value="Genomic_DNA"/>
</dbReference>
<evidence type="ECO:0000313" key="1">
    <source>
        <dbReference type="EMBL" id="KAJ0171605.1"/>
    </source>
</evidence>
<evidence type="ECO:0000313" key="2">
    <source>
        <dbReference type="Proteomes" id="UP000824533"/>
    </source>
</evidence>
<protein>
    <submittedName>
        <fullName evidence="1">Uncharacterized protein</fullName>
    </submittedName>
</protein>
<name>A0ACC1CJ39_9NEOP</name>
<gene>
    <name evidence="1" type="ORF">K1T71_013155</name>
</gene>
<keyword evidence="2" id="KW-1185">Reference proteome</keyword>
<proteinExistence type="predicted"/>
<sequence>MTHCELLKHKRGHTYKQWLTAIIANLTLFTYGNQVGWVSPATKVLKSNQSPYGRISDYEISWVASSMCLAAVFGTLVFTYIVDRYGRKVGVVAIAALQALSWIIKIFSSDIYGLLLARIICGIPAGGCFNVIPIYVKEISQDDIRGSLGILLILLQNIGILAMYAMGAYVEFKHVMWIGLTVPVVALLLMLKAPESPAFLVNKEKYEEAANAVAFLRGLDMSDKLVQNEINQMKNEDIYYKSLPDISFMSILKNTAWCRGFLVILLTFTIAASNGNFVIVTYASTILSSSGVTVSPELQTLSFPVVMILASIFSMTVVEKVGRKIILATTYLITVLALLCLATTLLVKEYGGNLPSWLPVVAIIFSLGCYAAGVSPIPYISMSEMFNFQNRAKVTGFVVTYAWFMSFFSVVTFGPIYEVIGPYLTFYCFAGLNLLGFIVTLVLLPETKGKSVEEIEMMLRGGTK</sequence>
<comment type="caution">
    <text evidence="1">The sequence shown here is derived from an EMBL/GenBank/DDBJ whole genome shotgun (WGS) entry which is preliminary data.</text>
</comment>
<reference evidence="1 2" key="1">
    <citation type="journal article" date="2021" name="Front. Genet.">
        <title>Chromosome-Level Genome Assembly Reveals Significant Gene Expansion in the Toll and IMD Signaling Pathways of Dendrolimus kikuchii.</title>
        <authorList>
            <person name="Zhou J."/>
            <person name="Wu P."/>
            <person name="Xiong Z."/>
            <person name="Liu N."/>
            <person name="Zhao N."/>
            <person name="Ji M."/>
            <person name="Qiu Y."/>
            <person name="Yang B."/>
        </authorList>
    </citation>
    <scope>NUCLEOTIDE SEQUENCE [LARGE SCALE GENOMIC DNA]</scope>
    <source>
        <strain evidence="1">Ann1</strain>
    </source>
</reference>
<accession>A0ACC1CJ39</accession>
<dbReference type="Proteomes" id="UP000824533">
    <property type="component" value="Linkage Group LG24"/>
</dbReference>
<organism evidence="1 2">
    <name type="scientific">Dendrolimus kikuchii</name>
    <dbReference type="NCBI Taxonomy" id="765133"/>
    <lineage>
        <taxon>Eukaryota</taxon>
        <taxon>Metazoa</taxon>
        <taxon>Ecdysozoa</taxon>
        <taxon>Arthropoda</taxon>
        <taxon>Hexapoda</taxon>
        <taxon>Insecta</taxon>
        <taxon>Pterygota</taxon>
        <taxon>Neoptera</taxon>
        <taxon>Endopterygota</taxon>
        <taxon>Lepidoptera</taxon>
        <taxon>Glossata</taxon>
        <taxon>Ditrysia</taxon>
        <taxon>Bombycoidea</taxon>
        <taxon>Lasiocampidae</taxon>
        <taxon>Dendrolimus</taxon>
    </lineage>
</organism>